<comment type="similarity">
    <text evidence="1 2">Belongs to the CutC family.</text>
</comment>
<evidence type="ECO:0000256" key="1">
    <source>
        <dbReference type="ARBA" id="ARBA00007768"/>
    </source>
</evidence>
<keyword evidence="5" id="KW-1185">Reference proteome</keyword>
<dbReference type="Pfam" id="PF03932">
    <property type="entry name" value="CutC"/>
    <property type="match status" value="1"/>
</dbReference>
<dbReference type="SUPFAM" id="SSF110395">
    <property type="entry name" value="CutC-like"/>
    <property type="match status" value="1"/>
</dbReference>
<dbReference type="GO" id="GO:0005507">
    <property type="term" value="F:copper ion binding"/>
    <property type="evidence" value="ECO:0007669"/>
    <property type="project" value="TreeGrafter"/>
</dbReference>
<evidence type="ECO:0000313" key="5">
    <source>
        <dbReference type="Proteomes" id="UP000320672"/>
    </source>
</evidence>
<proteinExistence type="inferred from homology"/>
<dbReference type="EMBL" id="CP036262">
    <property type="protein sequence ID" value="QDS91525.1"/>
    <property type="molecule type" value="Genomic_DNA"/>
</dbReference>
<dbReference type="OrthoDB" id="9815677at2"/>
<dbReference type="Gene3D" id="3.20.20.380">
    <property type="entry name" value="Copper homeostasis (CutC) domain"/>
    <property type="match status" value="1"/>
</dbReference>
<dbReference type="RefSeq" id="WP_145349575.1">
    <property type="nucleotide sequence ID" value="NZ_CP036262.1"/>
</dbReference>
<dbReference type="PANTHER" id="PTHR12598:SF0">
    <property type="entry name" value="COPPER HOMEOSTASIS PROTEIN CUTC HOMOLOG"/>
    <property type="match status" value="1"/>
</dbReference>
<accession>A0A517M9F9</accession>
<evidence type="ECO:0000256" key="3">
    <source>
        <dbReference type="SAM" id="MobiDB-lite"/>
    </source>
</evidence>
<evidence type="ECO:0000313" key="4">
    <source>
        <dbReference type="EMBL" id="QDS91525.1"/>
    </source>
</evidence>
<dbReference type="GO" id="GO:0005737">
    <property type="term" value="C:cytoplasm"/>
    <property type="evidence" value="ECO:0007669"/>
    <property type="project" value="UniProtKB-SubCell"/>
</dbReference>
<gene>
    <name evidence="2 4" type="primary">cutC</name>
    <name evidence="4" type="ORF">FF011L_02550</name>
</gene>
<organism evidence="4 5">
    <name type="scientific">Roseimaritima multifibrata</name>
    <dbReference type="NCBI Taxonomy" id="1930274"/>
    <lineage>
        <taxon>Bacteria</taxon>
        <taxon>Pseudomonadati</taxon>
        <taxon>Planctomycetota</taxon>
        <taxon>Planctomycetia</taxon>
        <taxon>Pirellulales</taxon>
        <taxon>Pirellulaceae</taxon>
        <taxon>Roseimaritima</taxon>
    </lineage>
</organism>
<dbReference type="InterPro" id="IPR005627">
    <property type="entry name" value="CutC-like"/>
</dbReference>
<feature type="region of interest" description="Disordered" evidence="3">
    <location>
        <begin position="1"/>
        <end position="22"/>
    </location>
</feature>
<dbReference type="PANTHER" id="PTHR12598">
    <property type="entry name" value="COPPER HOMEOSTASIS PROTEIN CUTC"/>
    <property type="match status" value="1"/>
</dbReference>
<comment type="subcellular location">
    <subcellularLocation>
        <location evidence="2">Cytoplasm</location>
    </subcellularLocation>
</comment>
<dbReference type="Proteomes" id="UP000320672">
    <property type="component" value="Chromosome"/>
</dbReference>
<name>A0A517M9F9_9BACT</name>
<dbReference type="AlphaFoldDB" id="A0A517M9F9"/>
<keyword evidence="2" id="KW-0963">Cytoplasm</keyword>
<evidence type="ECO:0000256" key="2">
    <source>
        <dbReference type="HAMAP-Rule" id="MF_00795"/>
    </source>
</evidence>
<dbReference type="HAMAP" id="MF_00795">
    <property type="entry name" value="CutC"/>
    <property type="match status" value="1"/>
</dbReference>
<feature type="compositionally biased region" description="Basic and acidic residues" evidence="3">
    <location>
        <begin position="1"/>
        <end position="14"/>
    </location>
</feature>
<dbReference type="KEGG" id="rml:FF011L_02550"/>
<comment type="caution">
    <text evidence="2">Once thought to be involved in copper homeostasis, experiments in E.coli have shown this is not the case.</text>
</comment>
<dbReference type="InterPro" id="IPR036822">
    <property type="entry name" value="CutC-like_dom_sf"/>
</dbReference>
<sequence>MNRRLQNGDKKQGERSGVLAHGDSSSIDQMVPLKFASPVPFPGNQNSTNPTGATLTVKNPITLEVCISSVEDAVAACAGGADRLELCVAMELGGLTPSVALLEEVLYTVSVPVVVMVRPRAAGFRYTQVERSLILRDSQLLLAAGADGIVSGALREDGKFDLEFWQELRRKTGECPLIFHRALDVVSDPSETLRQLIDSGTIRVLTSGGCKTAWEGRQQIARLQSLADGRIEILAGAGITPSNAVPLIEATGCRQLHGSFSDVRDDPASCVAASTYPVTSEPLVAATRAALDEYQL</sequence>
<reference evidence="4 5" key="1">
    <citation type="submission" date="2019-02" db="EMBL/GenBank/DDBJ databases">
        <title>Deep-cultivation of Planctomycetes and their phenomic and genomic characterization uncovers novel biology.</title>
        <authorList>
            <person name="Wiegand S."/>
            <person name="Jogler M."/>
            <person name="Boedeker C."/>
            <person name="Pinto D."/>
            <person name="Vollmers J."/>
            <person name="Rivas-Marin E."/>
            <person name="Kohn T."/>
            <person name="Peeters S.H."/>
            <person name="Heuer A."/>
            <person name="Rast P."/>
            <person name="Oberbeckmann S."/>
            <person name="Bunk B."/>
            <person name="Jeske O."/>
            <person name="Meyerdierks A."/>
            <person name="Storesund J.E."/>
            <person name="Kallscheuer N."/>
            <person name="Luecker S."/>
            <person name="Lage O.M."/>
            <person name="Pohl T."/>
            <person name="Merkel B.J."/>
            <person name="Hornburger P."/>
            <person name="Mueller R.-W."/>
            <person name="Bruemmer F."/>
            <person name="Labrenz M."/>
            <person name="Spormann A.M."/>
            <person name="Op den Camp H."/>
            <person name="Overmann J."/>
            <person name="Amann R."/>
            <person name="Jetten M.S.M."/>
            <person name="Mascher T."/>
            <person name="Medema M.H."/>
            <person name="Devos D.P."/>
            <person name="Kaster A.-K."/>
            <person name="Ovreas L."/>
            <person name="Rohde M."/>
            <person name="Galperin M.Y."/>
            <person name="Jogler C."/>
        </authorList>
    </citation>
    <scope>NUCLEOTIDE SEQUENCE [LARGE SCALE GENOMIC DNA]</scope>
    <source>
        <strain evidence="4 5">FF011L</strain>
    </source>
</reference>
<protein>
    <recommendedName>
        <fullName evidence="2">PF03932 family protein CutC</fullName>
    </recommendedName>
</protein>